<reference evidence="4" key="1">
    <citation type="journal article" date="2015" name="Nat. Genet.">
        <title>The genome and transcriptome of the zoonotic hookworm Ancylostoma ceylanicum identify infection-specific gene families.</title>
        <authorList>
            <person name="Schwarz E.M."/>
            <person name="Hu Y."/>
            <person name="Antoshechkin I."/>
            <person name="Miller M.M."/>
            <person name="Sternberg P.W."/>
            <person name="Aroian R.V."/>
        </authorList>
    </citation>
    <scope>NUCLEOTIDE SEQUENCE</scope>
    <source>
        <strain evidence="4">HY135</strain>
    </source>
</reference>
<feature type="compositionally biased region" description="Acidic residues" evidence="1">
    <location>
        <begin position="48"/>
        <end position="58"/>
    </location>
</feature>
<proteinExistence type="predicted"/>
<gene>
    <name evidence="3" type="primary">Acey_s0003.g1661</name>
    <name evidence="3" type="ORF">Y032_0003g1661</name>
</gene>
<evidence type="ECO:0000256" key="2">
    <source>
        <dbReference type="SAM" id="SignalP"/>
    </source>
</evidence>
<feature type="compositionally biased region" description="Basic and acidic residues" evidence="1">
    <location>
        <begin position="59"/>
        <end position="73"/>
    </location>
</feature>
<name>A0A016W0R7_9BILA</name>
<keyword evidence="4" id="KW-1185">Reference proteome</keyword>
<feature type="signal peptide" evidence="2">
    <location>
        <begin position="1"/>
        <end position="18"/>
    </location>
</feature>
<evidence type="ECO:0000256" key="1">
    <source>
        <dbReference type="SAM" id="MobiDB-lite"/>
    </source>
</evidence>
<feature type="compositionally biased region" description="Polar residues" evidence="1">
    <location>
        <begin position="74"/>
        <end position="83"/>
    </location>
</feature>
<keyword evidence="2" id="KW-0732">Signal</keyword>
<dbReference type="AlphaFoldDB" id="A0A016W0R7"/>
<sequence>MFGCSRVVALLLAKFGKGDVTNGTCQERTMTEAFESVLLEAAHYDMRIEDEEDLEEGNDEKMDVDPDLNRENIETSSSPSTAPSIEFGGKPMLLGEVFWSNFLQILANRMMINQEID</sequence>
<accession>A0A016W0R7</accession>
<protein>
    <submittedName>
        <fullName evidence="3">Uncharacterized protein</fullName>
    </submittedName>
</protein>
<comment type="caution">
    <text evidence="3">The sequence shown here is derived from an EMBL/GenBank/DDBJ whole genome shotgun (WGS) entry which is preliminary data.</text>
</comment>
<feature type="chain" id="PRO_5001491381" evidence="2">
    <location>
        <begin position="19"/>
        <end position="117"/>
    </location>
</feature>
<organism evidence="3 4">
    <name type="scientific">Ancylostoma ceylanicum</name>
    <dbReference type="NCBI Taxonomy" id="53326"/>
    <lineage>
        <taxon>Eukaryota</taxon>
        <taxon>Metazoa</taxon>
        <taxon>Ecdysozoa</taxon>
        <taxon>Nematoda</taxon>
        <taxon>Chromadorea</taxon>
        <taxon>Rhabditida</taxon>
        <taxon>Rhabditina</taxon>
        <taxon>Rhabditomorpha</taxon>
        <taxon>Strongyloidea</taxon>
        <taxon>Ancylostomatidae</taxon>
        <taxon>Ancylostomatinae</taxon>
        <taxon>Ancylostoma</taxon>
    </lineage>
</organism>
<feature type="region of interest" description="Disordered" evidence="1">
    <location>
        <begin position="48"/>
        <end position="85"/>
    </location>
</feature>
<evidence type="ECO:0000313" key="3">
    <source>
        <dbReference type="EMBL" id="EYC32568.1"/>
    </source>
</evidence>
<dbReference type="EMBL" id="JARK01001339">
    <property type="protein sequence ID" value="EYC32568.1"/>
    <property type="molecule type" value="Genomic_DNA"/>
</dbReference>
<dbReference type="Proteomes" id="UP000024635">
    <property type="component" value="Unassembled WGS sequence"/>
</dbReference>
<evidence type="ECO:0000313" key="4">
    <source>
        <dbReference type="Proteomes" id="UP000024635"/>
    </source>
</evidence>